<sequence>MWLYMSLWFSCFLWLPVQAQSIKSYANWYFGNGAGVTFNSSTPQALTDGKLISAEGCASMSDGNGQLLFYTNGSTIWNRNHAVMLGATGLGGNSQSTQSALIVPYQNSDKQFYVFSVATQNQNTGIQYAYVDMNLNAGLGGLTYKNKLLLGASSEKITVIKHCNNLNHWVITHDFGSNTFRVYLINDNGLILTPALYKVGSTHQSLAGAGHSTHQQNKGYMKPSHDGRKLAVAVSDSIQSGFLEVFDFDNKTGAISNPVKLESAETVGAYGLEFSPDNNLLYLSSMFSKRIYQINVAGLSVNATLPVQGQTNTSPGIGALQIAPDGRIYGTPPGEDYLLAINQPNQPGTGCGLVSQAVNLSGSKARAGLPFLLDEVLVLPPEVSISLKKPGGCNNFLLESKIANLDPNYLIYQWYVDDVAVAGGNKSTLKPDKTGTYKLKIRETKCQDRQQTSNDIRVVLVEANPTAKLIPDSCGTFLLNAHASGGAIQWTGTGIMPPRDQLDSLTVSKINGSQTYRVRVTDPDDATCFAEKQVTATFSPPAPFQVTTPTRSGCGDTLTVQVSPTTNWNTFSWQLPNGSTATGTTVLARQSGLYPVTAFNASSGCTSKDTLAVTLHPIPTLQLGQHQIDTCLANTSNGYLELNAGSIPDVTYTWTSDGKVLGTTQFLKAYSYATYAITVRTSAGCLASDSVRITPRCPPVRPAVYVPGAFTPNQDGMNEVLVIYSSGAAQMTLTVYNRWGELLYKATDGTSSPSGWATWDGTYHGQPVMSGVYAYKLEGNGVDYPGRLPKRGSLRWFGKVLLLPMLTHINSSNSLLKWVAIGSFPKR</sequence>
<name>A0A327NLF9_9BACT</name>
<dbReference type="Pfam" id="PF13585">
    <property type="entry name" value="CHU_C"/>
    <property type="match status" value="1"/>
</dbReference>
<reference evidence="1 2" key="1">
    <citation type="submission" date="2018-06" db="EMBL/GenBank/DDBJ databases">
        <title>Spirosoma sp. HMF3257 Genome sequencing and assembly.</title>
        <authorList>
            <person name="Kang H."/>
            <person name="Cha I."/>
            <person name="Kim H."/>
            <person name="Kang J."/>
            <person name="Joh K."/>
        </authorList>
    </citation>
    <scope>NUCLEOTIDE SEQUENCE [LARGE SCALE GENOMIC DNA]</scope>
    <source>
        <strain evidence="1 2">HMF3257</strain>
    </source>
</reference>
<evidence type="ECO:0000313" key="2">
    <source>
        <dbReference type="Proteomes" id="UP000249016"/>
    </source>
</evidence>
<dbReference type="EMBL" id="QLII01000001">
    <property type="protein sequence ID" value="RAI75613.1"/>
    <property type="molecule type" value="Genomic_DNA"/>
</dbReference>
<dbReference type="Gene3D" id="2.60.40.4070">
    <property type="match status" value="1"/>
</dbReference>
<dbReference type="OrthoDB" id="9765926at2"/>
<comment type="caution">
    <text evidence="1">The sequence shown here is derived from an EMBL/GenBank/DDBJ whole genome shotgun (WGS) entry which is preliminary data.</text>
</comment>
<organism evidence="1 2">
    <name type="scientific">Spirosoma telluris</name>
    <dbReference type="NCBI Taxonomy" id="2183553"/>
    <lineage>
        <taxon>Bacteria</taxon>
        <taxon>Pseudomonadati</taxon>
        <taxon>Bacteroidota</taxon>
        <taxon>Cytophagia</taxon>
        <taxon>Cytophagales</taxon>
        <taxon>Cytophagaceae</taxon>
        <taxon>Spirosoma</taxon>
    </lineage>
</organism>
<dbReference type="InterPro" id="IPR015943">
    <property type="entry name" value="WD40/YVTN_repeat-like_dom_sf"/>
</dbReference>
<dbReference type="SUPFAM" id="SSF75011">
    <property type="entry name" value="3-carboxy-cis,cis-mucoante lactonizing enzyme"/>
    <property type="match status" value="1"/>
</dbReference>
<gene>
    <name evidence="1" type="ORF">HMF3257_18200</name>
</gene>
<evidence type="ECO:0000313" key="1">
    <source>
        <dbReference type="EMBL" id="RAI75613.1"/>
    </source>
</evidence>
<accession>A0A327NLF9</accession>
<proteinExistence type="predicted"/>
<dbReference type="AlphaFoldDB" id="A0A327NLF9"/>
<protein>
    <submittedName>
        <fullName evidence="1">Gliding motility-associated C-terminal domain-containing protein</fullName>
    </submittedName>
</protein>
<dbReference type="Proteomes" id="UP000249016">
    <property type="component" value="Unassembled WGS sequence"/>
</dbReference>
<dbReference type="Gene3D" id="2.130.10.10">
    <property type="entry name" value="YVTN repeat-like/Quinoprotein amine dehydrogenase"/>
    <property type="match status" value="1"/>
</dbReference>
<keyword evidence="2" id="KW-1185">Reference proteome</keyword>
<dbReference type="NCBIfam" id="TIGR04131">
    <property type="entry name" value="Bac_Flav_CTERM"/>
    <property type="match status" value="1"/>
</dbReference>
<dbReference type="InterPro" id="IPR026341">
    <property type="entry name" value="T9SS_type_B"/>
</dbReference>